<dbReference type="AlphaFoldDB" id="A0A0A9AZT8"/>
<evidence type="ECO:0000313" key="1">
    <source>
        <dbReference type="EMBL" id="JAD52577.1"/>
    </source>
</evidence>
<dbReference type="EMBL" id="GBRH01245318">
    <property type="protein sequence ID" value="JAD52577.1"/>
    <property type="molecule type" value="Transcribed_RNA"/>
</dbReference>
<protein>
    <submittedName>
        <fullName evidence="1">Uncharacterized protein</fullName>
    </submittedName>
</protein>
<reference evidence="1" key="2">
    <citation type="journal article" date="2015" name="Data Brief">
        <title>Shoot transcriptome of the giant reed, Arundo donax.</title>
        <authorList>
            <person name="Barrero R.A."/>
            <person name="Guerrero F.D."/>
            <person name="Moolhuijzen P."/>
            <person name="Goolsby J.A."/>
            <person name="Tidwell J."/>
            <person name="Bellgard S.E."/>
            <person name="Bellgard M.I."/>
        </authorList>
    </citation>
    <scope>NUCLEOTIDE SEQUENCE</scope>
    <source>
        <tissue evidence="1">Shoot tissue taken approximately 20 cm above the soil surface</tissue>
    </source>
</reference>
<accession>A0A0A9AZT8</accession>
<proteinExistence type="predicted"/>
<reference evidence="1" key="1">
    <citation type="submission" date="2014-09" db="EMBL/GenBank/DDBJ databases">
        <authorList>
            <person name="Magalhaes I.L.F."/>
            <person name="Oliveira U."/>
            <person name="Santos F.R."/>
            <person name="Vidigal T.H.D.A."/>
            <person name="Brescovit A.D."/>
            <person name="Santos A.J."/>
        </authorList>
    </citation>
    <scope>NUCLEOTIDE SEQUENCE</scope>
    <source>
        <tissue evidence="1">Shoot tissue taken approximately 20 cm above the soil surface</tissue>
    </source>
</reference>
<name>A0A0A9AZT8_ARUDO</name>
<sequence>MLIFGYTIILESLYGSVLQWKLR</sequence>
<organism evidence="1">
    <name type="scientific">Arundo donax</name>
    <name type="common">Giant reed</name>
    <name type="synonym">Donax arundinaceus</name>
    <dbReference type="NCBI Taxonomy" id="35708"/>
    <lineage>
        <taxon>Eukaryota</taxon>
        <taxon>Viridiplantae</taxon>
        <taxon>Streptophyta</taxon>
        <taxon>Embryophyta</taxon>
        <taxon>Tracheophyta</taxon>
        <taxon>Spermatophyta</taxon>
        <taxon>Magnoliopsida</taxon>
        <taxon>Liliopsida</taxon>
        <taxon>Poales</taxon>
        <taxon>Poaceae</taxon>
        <taxon>PACMAD clade</taxon>
        <taxon>Arundinoideae</taxon>
        <taxon>Arundineae</taxon>
        <taxon>Arundo</taxon>
    </lineage>
</organism>